<dbReference type="PANTHER" id="PTHR31618:SF1">
    <property type="entry name" value="EF-HAND DOMAIN-CONTAINING PROTEIN"/>
    <property type="match status" value="1"/>
</dbReference>
<reference evidence="11" key="1">
    <citation type="submission" date="2022-03" db="EMBL/GenBank/DDBJ databases">
        <title>A functionally conserved STORR gene fusion in Papaver species that diverged 16.8 million years ago.</title>
        <authorList>
            <person name="Catania T."/>
        </authorList>
    </citation>
    <scope>NUCLEOTIDE SEQUENCE</scope>
    <source>
        <strain evidence="11">S-191538</strain>
    </source>
</reference>
<evidence type="ECO:0000313" key="12">
    <source>
        <dbReference type="Proteomes" id="UP001177140"/>
    </source>
</evidence>
<comment type="caution">
    <text evidence="11">The sequence shown here is derived from an EMBL/GenBank/DDBJ whole genome shotgun (WGS) entry which is preliminary data.</text>
</comment>
<organism evidence="11 12">
    <name type="scientific">Papaver nudicaule</name>
    <name type="common">Iceland poppy</name>
    <dbReference type="NCBI Taxonomy" id="74823"/>
    <lineage>
        <taxon>Eukaryota</taxon>
        <taxon>Viridiplantae</taxon>
        <taxon>Streptophyta</taxon>
        <taxon>Embryophyta</taxon>
        <taxon>Tracheophyta</taxon>
        <taxon>Spermatophyta</taxon>
        <taxon>Magnoliopsida</taxon>
        <taxon>Ranunculales</taxon>
        <taxon>Papaveraceae</taxon>
        <taxon>Papaveroideae</taxon>
        <taxon>Papaver</taxon>
    </lineage>
</organism>
<feature type="compositionally biased region" description="Basic and acidic residues" evidence="8">
    <location>
        <begin position="92"/>
        <end position="105"/>
    </location>
</feature>
<evidence type="ECO:0000313" key="11">
    <source>
        <dbReference type="EMBL" id="MCL7046383.1"/>
    </source>
</evidence>
<feature type="compositionally biased region" description="Polar residues" evidence="8">
    <location>
        <begin position="203"/>
        <end position="221"/>
    </location>
</feature>
<dbReference type="PIRSF" id="PIRSF017209">
    <property type="entry name" value="Memb_At2g17000_prd"/>
    <property type="match status" value="1"/>
</dbReference>
<dbReference type="PANTHER" id="PTHR31618">
    <property type="entry name" value="MECHANOSENSITIVE ION CHANNEL PROTEIN 5"/>
    <property type="match status" value="1"/>
</dbReference>
<evidence type="ECO:0000259" key="10">
    <source>
        <dbReference type="Pfam" id="PF00924"/>
    </source>
</evidence>
<accession>A0AA41VS23</accession>
<evidence type="ECO:0000256" key="8">
    <source>
        <dbReference type="SAM" id="MobiDB-lite"/>
    </source>
</evidence>
<evidence type="ECO:0000256" key="5">
    <source>
        <dbReference type="ARBA" id="ARBA00022989"/>
    </source>
</evidence>
<feature type="transmembrane region" description="Helical" evidence="9">
    <location>
        <begin position="333"/>
        <end position="356"/>
    </location>
</feature>
<proteinExistence type="inferred from homology"/>
<keyword evidence="12" id="KW-1185">Reference proteome</keyword>
<evidence type="ECO:0000256" key="1">
    <source>
        <dbReference type="ARBA" id="ARBA00004141"/>
    </source>
</evidence>
<feature type="transmembrane region" description="Helical" evidence="9">
    <location>
        <begin position="450"/>
        <end position="472"/>
    </location>
</feature>
<dbReference type="Gene3D" id="2.30.30.60">
    <property type="match status" value="1"/>
</dbReference>
<dbReference type="InterPro" id="IPR016688">
    <property type="entry name" value="MscS-like_plants/fungi"/>
</dbReference>
<evidence type="ECO:0000256" key="4">
    <source>
        <dbReference type="ARBA" id="ARBA00022692"/>
    </source>
</evidence>
<dbReference type="Pfam" id="PF00924">
    <property type="entry name" value="MS_channel_2nd"/>
    <property type="match status" value="1"/>
</dbReference>
<keyword evidence="4 9" id="KW-0812">Transmembrane</keyword>
<feature type="compositionally biased region" description="Basic and acidic residues" evidence="8">
    <location>
        <begin position="29"/>
        <end position="51"/>
    </location>
</feature>
<name>A0AA41VS23_PAPNU</name>
<protein>
    <recommendedName>
        <fullName evidence="7">Mechanosensitive ion channel protein</fullName>
    </recommendedName>
</protein>
<dbReference type="InterPro" id="IPR023408">
    <property type="entry name" value="MscS_beta-dom_sf"/>
</dbReference>
<keyword evidence="5 9" id="KW-1133">Transmembrane helix</keyword>
<feature type="region of interest" description="Disordered" evidence="8">
    <location>
        <begin position="562"/>
        <end position="583"/>
    </location>
</feature>
<dbReference type="Proteomes" id="UP001177140">
    <property type="component" value="Unassembled WGS sequence"/>
</dbReference>
<feature type="region of interest" description="Disordered" evidence="8">
    <location>
        <begin position="133"/>
        <end position="236"/>
    </location>
</feature>
<sequence>MESLKQSLKSLGSGGKKKHSSPLENQPILRERDNIGSVERKEVLVKIHDNGGDSGTDDESSSHRGNRIWRGSSYDFRNDNKSDGSEEEEEEQKQQQSERLRDDPPSKLIDQFLNLQQASGEISLGMDLEMDELVNEHKNNTPSLPLISEGNSYHEQPPPPKTPFPTASYTKSPTLFKTAPQPIPQPVVPQPAVRRRSTDENYQKQYSIDLQQPQPLGNQESAHFGGGGDSNDEVVRCTSNDSFKRTSNSSFQRKSNASFKRNATFLRAKTMKSRLVDPPADGRSGRVPAKSVQLRSGFIGKSTRLVEDGEEEEDPFEEKDDDDIPDKYKISKFFSPLVIFQWVSLILILGAFVCSLTIHRLKKRTPWALPLWKWELILFVLICGRLVSGWGIRIAVFFIEKNFLLRKRVLYFVYGLRKAVQNCLWLGLVLLAWHYLLDKKVQKDIIKDRTLIPFYITKFLILLLVSTLLWLVKTLIVKVLASSFHVTTYFDRIQDSLFTQYVIETLSGPPMIEIQRNIEEDEQVMDEIEKLQNAGCTMPAGLRETALPPLPPKPMKRVIGSGMIQDSPPNKVKSGSKATPSKKKLEEGITIDELHKLNQKNISAWKMSRLMNIIRHGVITTVDEQIQADSGDQEAPESATTIRSELEAKSAAKKIFNNVTKPYSKFIHLEDVMRFMKEEEAEKTMNQFEGAIETDRISKKSMKNWVVNAFRERRALALTLDDTKTAVNTLHTMVNVVVAVLIAIIGLVVLEIATTKFLVLISSQLLLVAFMFGNTCKMVFEAIIFLFVMHPFDVGDRCEVEDVQMVVEEMNILTTVFLRYDNQKIIYPNSVLATKPISNMYRSPDQGEAIDFCIHISTPMEKISTMKLRLTEFIESKREHWYPGPMIVVRDVDDLNRLKISIWFCHRMNFQDMGERFVRRALVVEEMIKVLRELDMEYRMLPLDINVRNLPGFSSQRVPSNWNACNNY</sequence>
<dbReference type="FunFam" id="2.30.30.60:FF:000003">
    <property type="entry name" value="Predicted mechanosensitive ion channel"/>
    <property type="match status" value="1"/>
</dbReference>
<evidence type="ECO:0000256" key="2">
    <source>
        <dbReference type="ARBA" id="ARBA00008017"/>
    </source>
</evidence>
<feature type="transmembrane region" description="Helical" evidence="9">
    <location>
        <begin position="765"/>
        <end position="789"/>
    </location>
</feature>
<evidence type="ECO:0000256" key="6">
    <source>
        <dbReference type="ARBA" id="ARBA00023136"/>
    </source>
</evidence>
<dbReference type="InterPro" id="IPR006685">
    <property type="entry name" value="MscS_channel_2nd"/>
</dbReference>
<dbReference type="SUPFAM" id="SSF50182">
    <property type="entry name" value="Sm-like ribonucleoproteins"/>
    <property type="match status" value="1"/>
</dbReference>
<feature type="compositionally biased region" description="Low complexity" evidence="8">
    <location>
        <begin position="1"/>
        <end position="11"/>
    </location>
</feature>
<comment type="similarity">
    <text evidence="2 7">Belongs to the MscS (TC 1.A.23) family.</text>
</comment>
<evidence type="ECO:0000256" key="9">
    <source>
        <dbReference type="SAM" id="Phobius"/>
    </source>
</evidence>
<dbReference type="InterPro" id="IPR010920">
    <property type="entry name" value="LSM_dom_sf"/>
</dbReference>
<keyword evidence="6 7" id="KW-0472">Membrane</keyword>
<feature type="transmembrane region" description="Helical" evidence="9">
    <location>
        <begin position="419"/>
        <end position="438"/>
    </location>
</feature>
<dbReference type="EMBL" id="JAJJMA010280586">
    <property type="protein sequence ID" value="MCL7046383.1"/>
    <property type="molecule type" value="Genomic_DNA"/>
</dbReference>
<dbReference type="AlphaFoldDB" id="A0AA41VS23"/>
<keyword evidence="3" id="KW-0813">Transport</keyword>
<feature type="region of interest" description="Disordered" evidence="8">
    <location>
        <begin position="270"/>
        <end position="289"/>
    </location>
</feature>
<gene>
    <name evidence="11" type="ORF">MKW94_006873</name>
</gene>
<feature type="region of interest" description="Disordered" evidence="8">
    <location>
        <begin position="1"/>
        <end position="108"/>
    </location>
</feature>
<feature type="domain" description="Mechanosensitive ion channel MscS" evidence="10">
    <location>
        <begin position="784"/>
        <end position="840"/>
    </location>
</feature>
<evidence type="ECO:0000256" key="3">
    <source>
        <dbReference type="ARBA" id="ARBA00022448"/>
    </source>
</evidence>
<dbReference type="GO" id="GO:0008381">
    <property type="term" value="F:mechanosensitive monoatomic ion channel activity"/>
    <property type="evidence" value="ECO:0007669"/>
    <property type="project" value="TreeGrafter"/>
</dbReference>
<dbReference type="GO" id="GO:0005886">
    <property type="term" value="C:plasma membrane"/>
    <property type="evidence" value="ECO:0007669"/>
    <property type="project" value="UniProtKB-UniRule"/>
</dbReference>
<dbReference type="GO" id="GO:0006820">
    <property type="term" value="P:monoatomic anion transport"/>
    <property type="evidence" value="ECO:0007669"/>
    <property type="project" value="TreeGrafter"/>
</dbReference>
<feature type="transmembrane region" description="Helical" evidence="9">
    <location>
        <begin position="376"/>
        <end position="399"/>
    </location>
</feature>
<evidence type="ECO:0000256" key="7">
    <source>
        <dbReference type="PIRNR" id="PIRNR017209"/>
    </source>
</evidence>
<comment type="subcellular location">
    <subcellularLocation>
        <location evidence="1">Membrane</location>
        <topology evidence="1">Multi-pass membrane protein</topology>
    </subcellularLocation>
</comment>
<dbReference type="GO" id="GO:0050982">
    <property type="term" value="P:detection of mechanical stimulus"/>
    <property type="evidence" value="ECO:0007669"/>
    <property type="project" value="UniProtKB-ARBA"/>
</dbReference>
<feature type="transmembrane region" description="Helical" evidence="9">
    <location>
        <begin position="733"/>
        <end position="753"/>
    </location>
</feature>